<protein>
    <submittedName>
        <fullName evidence="2">Stress responsive alpha-beta barrel domain-containing protein</fullName>
    </submittedName>
</protein>
<gene>
    <name evidence="2" type="ORF">RM52_12210</name>
</gene>
<dbReference type="InterPro" id="IPR011008">
    <property type="entry name" value="Dimeric_a/b-barrel"/>
</dbReference>
<sequence>MTLRHVVAFRMAAADPADRAAHSAEAARRLNALVGVVPTLRAMSAGANVLFPDQNWDLVLVADFEDVAGLDAYQVHPAHEEVAAYIGTIRADRVAVDIEI</sequence>
<dbReference type="Gene3D" id="3.30.70.100">
    <property type="match status" value="1"/>
</dbReference>
<reference evidence="2 3" key="1">
    <citation type="submission" date="2014-12" db="EMBL/GenBank/DDBJ databases">
        <title>Genome sequencing of Microbacterium hominis TPW29.</title>
        <authorList>
            <person name="Tan P.W."/>
            <person name="Chan K.-G."/>
        </authorList>
    </citation>
    <scope>NUCLEOTIDE SEQUENCE [LARGE SCALE GENOMIC DNA]</scope>
    <source>
        <strain evidence="2 3">TPW29</strain>
    </source>
</reference>
<accession>A0A0B4C6A8</accession>
<dbReference type="PANTHER" id="PTHR37832">
    <property type="entry name" value="BLL2683 PROTEIN"/>
    <property type="match status" value="1"/>
</dbReference>
<proteinExistence type="predicted"/>
<evidence type="ECO:0000259" key="1">
    <source>
        <dbReference type="PROSITE" id="PS51502"/>
    </source>
</evidence>
<dbReference type="Proteomes" id="UP000031202">
    <property type="component" value="Unassembled WGS sequence"/>
</dbReference>
<organism evidence="2 3">
    <name type="scientific">Microbacterium hominis</name>
    <dbReference type="NCBI Taxonomy" id="162426"/>
    <lineage>
        <taxon>Bacteria</taxon>
        <taxon>Bacillati</taxon>
        <taxon>Actinomycetota</taxon>
        <taxon>Actinomycetes</taxon>
        <taxon>Micrococcales</taxon>
        <taxon>Microbacteriaceae</taxon>
        <taxon>Microbacterium</taxon>
    </lineage>
</organism>
<name>A0A0B4C6A8_9MICO</name>
<evidence type="ECO:0000313" key="3">
    <source>
        <dbReference type="Proteomes" id="UP000031202"/>
    </source>
</evidence>
<comment type="caution">
    <text evidence="2">The sequence shown here is derived from an EMBL/GenBank/DDBJ whole genome shotgun (WGS) entry which is preliminary data.</text>
</comment>
<dbReference type="PANTHER" id="PTHR37832:SF1">
    <property type="entry name" value="STRESS-RESPONSE A_B BARREL DOMAIN-CONTAINING PROTEIN"/>
    <property type="match status" value="1"/>
</dbReference>
<evidence type="ECO:0000313" key="2">
    <source>
        <dbReference type="EMBL" id="KIC56579.1"/>
    </source>
</evidence>
<dbReference type="Pfam" id="PF07876">
    <property type="entry name" value="Dabb"/>
    <property type="match status" value="1"/>
</dbReference>
<dbReference type="SMART" id="SM00886">
    <property type="entry name" value="Dabb"/>
    <property type="match status" value="1"/>
</dbReference>
<feature type="domain" description="Stress-response A/B barrel" evidence="1">
    <location>
        <begin position="3"/>
        <end position="98"/>
    </location>
</feature>
<dbReference type="InterPro" id="IPR013097">
    <property type="entry name" value="Dabb"/>
</dbReference>
<dbReference type="PROSITE" id="PS51502">
    <property type="entry name" value="S_R_A_B_BARREL"/>
    <property type="match status" value="1"/>
</dbReference>
<dbReference type="RefSeq" id="WP_039416480.1">
    <property type="nucleotide sequence ID" value="NZ_JWSZ01000016.1"/>
</dbReference>
<dbReference type="EMBL" id="JWSZ01000016">
    <property type="protein sequence ID" value="KIC56579.1"/>
    <property type="molecule type" value="Genomic_DNA"/>
</dbReference>
<dbReference type="AlphaFoldDB" id="A0A0B4C6A8"/>
<dbReference type="SUPFAM" id="SSF54909">
    <property type="entry name" value="Dimeric alpha+beta barrel"/>
    <property type="match status" value="1"/>
</dbReference>